<evidence type="ECO:0000313" key="5">
    <source>
        <dbReference type="Proteomes" id="UP000261540"/>
    </source>
</evidence>
<feature type="domain" description="NACHT" evidence="3">
    <location>
        <begin position="233"/>
        <end position="364"/>
    </location>
</feature>
<dbReference type="STRING" id="1676925.ENSPKIP00000008686"/>
<dbReference type="SUPFAM" id="SSF52540">
    <property type="entry name" value="P-loop containing nucleoside triphosphate hydrolases"/>
    <property type="match status" value="1"/>
</dbReference>
<dbReference type="InterPro" id="IPR015943">
    <property type="entry name" value="WD40/YVTN_repeat-like_dom_sf"/>
</dbReference>
<dbReference type="SUPFAM" id="SSF50960">
    <property type="entry name" value="TolB, C-terminal domain"/>
    <property type="match status" value="1"/>
</dbReference>
<evidence type="ECO:0000256" key="1">
    <source>
        <dbReference type="ARBA" id="ARBA00022574"/>
    </source>
</evidence>
<proteinExistence type="predicted"/>
<evidence type="ECO:0000259" key="3">
    <source>
        <dbReference type="PROSITE" id="PS50837"/>
    </source>
</evidence>
<dbReference type="SMART" id="SM00320">
    <property type="entry name" value="WD40"/>
    <property type="match status" value="4"/>
</dbReference>
<dbReference type="InterPro" id="IPR007111">
    <property type="entry name" value="NACHT_NTPase"/>
</dbReference>
<dbReference type="InterPro" id="IPR001680">
    <property type="entry name" value="WD40_rpt"/>
</dbReference>
<organism evidence="4 5">
    <name type="scientific">Paramormyrops kingsleyae</name>
    <dbReference type="NCBI Taxonomy" id="1676925"/>
    <lineage>
        <taxon>Eukaryota</taxon>
        <taxon>Metazoa</taxon>
        <taxon>Chordata</taxon>
        <taxon>Craniata</taxon>
        <taxon>Vertebrata</taxon>
        <taxon>Euteleostomi</taxon>
        <taxon>Actinopterygii</taxon>
        <taxon>Neopterygii</taxon>
        <taxon>Teleostei</taxon>
        <taxon>Osteoglossocephala</taxon>
        <taxon>Osteoglossomorpha</taxon>
        <taxon>Osteoglossiformes</taxon>
        <taxon>Mormyridae</taxon>
        <taxon>Paramormyrops</taxon>
    </lineage>
</organism>
<accession>A0A3B3QTF2</accession>
<evidence type="ECO:0000256" key="2">
    <source>
        <dbReference type="ARBA" id="ARBA00022737"/>
    </source>
</evidence>
<dbReference type="PROSITE" id="PS50837">
    <property type="entry name" value="NACHT"/>
    <property type="match status" value="1"/>
</dbReference>
<name>A0A3B3QTF2_9TELE</name>
<keyword evidence="1" id="KW-0853">WD repeat</keyword>
<evidence type="ECO:0000313" key="4">
    <source>
        <dbReference type="Ensembl" id="ENSPKIP00000008686.1"/>
    </source>
</evidence>
<dbReference type="InterPro" id="IPR052752">
    <property type="entry name" value="NACHT-WD_repeat"/>
</dbReference>
<dbReference type="InterPro" id="IPR027417">
    <property type="entry name" value="P-loop_NTPase"/>
</dbReference>
<protein>
    <recommendedName>
        <fullName evidence="3">NACHT domain-containing protein</fullName>
    </recommendedName>
</protein>
<dbReference type="Gene3D" id="2.130.10.10">
    <property type="entry name" value="YVTN repeat-like/Quinoprotein amine dehydrogenase"/>
    <property type="match status" value="3"/>
</dbReference>
<dbReference type="InterPro" id="IPR057588">
    <property type="entry name" value="NWD1/2-like_WH"/>
</dbReference>
<dbReference type="Proteomes" id="UP000261540">
    <property type="component" value="Unplaced"/>
</dbReference>
<keyword evidence="2" id="KW-0677">Repeat</keyword>
<sequence>MALSTKTLERWYRRDDNAIPASFFLQAGEEREEREAAYEDVRMILQTVVTRCVQERILTSEKARKYFTSALESELRFALEDRPLEDVERCFCYVHKIADMNDHGEATGEAEPGLVSDPPDQASLNNPLIYLQEQLLPSLAAPRKILIYTSSPDEEDTEARKQYTDVLCQQLYTDLQDIINRTLVRDQAHANDPLFQDLLQQWDLCNVYSRLYKVESPEVQDVKSYLEQSDTKYPLILSGRPCAGKTVLLAHCATQVKTWMDGKHPLVVVYFVRGGTLKELLISVCHQITAGCLDLPHLQAFQSLSQLVEYFTDLLIRTSTSKRPLVLILDGLDQLGHEEDGSCNLTWLPQSLLSNVKLLISTTPKKSATLQTLMALYSKSSLFLELGLKQKRKLTQMLTDLLFDYNRRITSGQQIYVGQALEDCPLMMYVELLHRQVCEWGSETEVTEHSITTGVHNNIGIFLGRLEKKHGTELVSRAMCYLTVSRLGLTEAELTDVLSADNRVLSQYLPCGETPPYKFRVPETAVEGLLIDLRGFLLRRYVAGCKVLFWASRHFPLAVNKLYMSSDEVTQEVHTVLADYFSGRWAYGRAKSLIVSRDTIKQSNSQPAPQIIPEKVYIDRQHPGQPWLIESPLSRFVQVNLRKILELLFQMKAGRRLEELGRTVMSFGFHEAMLKAGRLEELVSELQDASLLVFHQELRLLASIFKDSVCLLLDCPEELPMVIQAKLLPFLDVVPSLECYIKQVFEEGRKNNSLSVVHSSITTVPSTRWMLSDVDPSPVVQVLDVQCNTLLIILQNGSLWAWNEHIPGGFQHIHLSNLEFSGGQSAQDFLLLSTQCGRLFLCHFPGPSCICEVNSESSLPDSHTGRGTRLQVEGFFVSDSILFVWYKDTSHVSMFDINTGAGLPPLCCQSRVSCMSCSPNGLLILCGQDEGKVLLFDVQRKHQLSTCFNPEGGSVISIHFHNENELVCVDSFGSVFVWDMKTISDPKLKKSCCFTEDQDVVLNTEHSHENKALVICKKHQVWLWDTSDWTMEEQFSVPAGKAFTRATLVKGGHLIIASLEDCPFLLVWKTTTGQCVLSLDVGDTQVIKFLKQESTLLAITANGVLTAWGLDLIWRASAISRTGIKVKKIHLEPTGGHFYTADGTELVWRWDMLSGRAGACFKHEGRIKTFALSPDCEHLVSASAVDIYVWRTDTGQNLHRVRGSNPISNLLVTPNSNFVVSLCQRGLSRVWNLNSGHIVCSIHLHLRNAAISAESTFLLGLHKHDLLAISLWSGCTNKKFSCSSKLAVVAFQPLLHHPDYVLVLSSSGYLFTWKVTEETIFQHVQVPHTLLDQPDLFQFSSDGKYVVLSTTGTTINILDTQNGRLCLLEAETPLTLVSMDIAGRYIAYICVPDPTECACDLHCKPTLSVADISNGKKVGRLRLGSFPSTLRLSDELCVYVGFQDGSVGIYAISDMPDSSDIIRRRLRDLGQATQCPYEEPQVWEPLTAHTITFVDPGSEVC</sequence>
<dbReference type="InterPro" id="IPR011047">
    <property type="entry name" value="Quinoprotein_ADH-like_sf"/>
</dbReference>
<keyword evidence="5" id="KW-1185">Reference proteome</keyword>
<dbReference type="GeneTree" id="ENSGT00940000165320"/>
<dbReference type="PANTHER" id="PTHR19871:SF29">
    <property type="entry name" value="NACHT AND WD REPEAT DOMAIN-CONTAINING PROTEIN 2-LIKE"/>
    <property type="match status" value="1"/>
</dbReference>
<dbReference type="Pfam" id="PF05729">
    <property type="entry name" value="NACHT"/>
    <property type="match status" value="1"/>
</dbReference>
<dbReference type="SUPFAM" id="SSF50998">
    <property type="entry name" value="Quinoprotein alcohol dehydrogenase-like"/>
    <property type="match status" value="1"/>
</dbReference>
<dbReference type="Ensembl" id="ENSPKIT00000032770.1">
    <property type="protein sequence ID" value="ENSPKIP00000008686.1"/>
    <property type="gene ID" value="ENSPKIG00000024081.1"/>
</dbReference>
<dbReference type="Gene3D" id="3.40.50.300">
    <property type="entry name" value="P-loop containing nucleotide triphosphate hydrolases"/>
    <property type="match status" value="1"/>
</dbReference>
<reference evidence="4" key="2">
    <citation type="submission" date="2025-09" db="UniProtKB">
        <authorList>
            <consortium name="Ensembl"/>
        </authorList>
    </citation>
    <scope>IDENTIFICATION</scope>
</reference>
<reference evidence="4" key="1">
    <citation type="submission" date="2025-08" db="UniProtKB">
        <authorList>
            <consortium name="Ensembl"/>
        </authorList>
    </citation>
    <scope>IDENTIFICATION</scope>
</reference>
<dbReference type="Pfam" id="PF25469">
    <property type="entry name" value="WHD_NWD1"/>
    <property type="match status" value="1"/>
</dbReference>
<dbReference type="PANTHER" id="PTHR19871">
    <property type="entry name" value="BETA TRANSDUCIN-RELATED PROTEIN"/>
    <property type="match status" value="1"/>
</dbReference>